<dbReference type="STRING" id="71451.RV07_GL001284"/>
<reference evidence="4 6" key="1">
    <citation type="submission" date="2013-02" db="EMBL/GenBank/DDBJ databases">
        <title>The Genome Sequence of Enterococcus malodoratus ATCC_43197.</title>
        <authorList>
            <consortium name="The Broad Institute Genome Sequencing Platform"/>
            <consortium name="The Broad Institute Genome Sequencing Center for Infectious Disease"/>
            <person name="Earl A.M."/>
            <person name="Gilmore M.S."/>
            <person name="Lebreton F."/>
            <person name="Walker B."/>
            <person name="Young S.K."/>
            <person name="Zeng Q."/>
            <person name="Gargeya S."/>
            <person name="Fitzgerald M."/>
            <person name="Haas B."/>
            <person name="Abouelleil A."/>
            <person name="Alvarado L."/>
            <person name="Arachchi H.M."/>
            <person name="Berlin A.M."/>
            <person name="Chapman S.B."/>
            <person name="Dewar J."/>
            <person name="Goldberg J."/>
            <person name="Griggs A."/>
            <person name="Gujja S."/>
            <person name="Hansen M."/>
            <person name="Howarth C."/>
            <person name="Imamovic A."/>
            <person name="Larimer J."/>
            <person name="McCowan C."/>
            <person name="Murphy C."/>
            <person name="Neiman D."/>
            <person name="Pearson M."/>
            <person name="Priest M."/>
            <person name="Roberts A."/>
            <person name="Saif S."/>
            <person name="Shea T."/>
            <person name="Sisk P."/>
            <person name="Sykes S."/>
            <person name="Wortman J."/>
            <person name="Nusbaum C."/>
            <person name="Birren B."/>
        </authorList>
    </citation>
    <scope>NUCLEOTIDE SEQUENCE [LARGE SCALE GENOMIC DNA]</scope>
    <source>
        <strain evidence="4 6">ATCC 43197</strain>
    </source>
</reference>
<dbReference type="Proteomes" id="UP000013783">
    <property type="component" value="Unassembled WGS sequence"/>
</dbReference>
<evidence type="ECO:0000259" key="3">
    <source>
        <dbReference type="Pfam" id="PF03413"/>
    </source>
</evidence>
<feature type="domain" description="PepSY" evidence="3">
    <location>
        <begin position="54"/>
        <end position="111"/>
    </location>
</feature>
<gene>
    <name evidence="5" type="ORF">I585_04074</name>
    <name evidence="4" type="ORF">UAI_01346</name>
</gene>
<comment type="caution">
    <text evidence="4">The sequence shown here is derived from an EMBL/GenBank/DDBJ whole genome shotgun (WGS) entry which is preliminary data.</text>
</comment>
<feature type="chain" id="PRO_5038653406" description="PepSY domain-containing protein" evidence="2">
    <location>
        <begin position="19"/>
        <end position="199"/>
    </location>
</feature>
<protein>
    <recommendedName>
        <fullName evidence="3">PepSY domain-containing protein</fullName>
    </recommendedName>
</protein>
<dbReference type="PATRIC" id="fig|1158601.3.peg.1312"/>
<evidence type="ECO:0000313" key="5">
    <source>
        <dbReference type="EMBL" id="EOT64873.1"/>
    </source>
</evidence>
<evidence type="ECO:0000313" key="6">
    <source>
        <dbReference type="Proteomes" id="UP000013783"/>
    </source>
</evidence>
<evidence type="ECO:0000313" key="4">
    <source>
        <dbReference type="EMBL" id="EOH79368.1"/>
    </source>
</evidence>
<organism evidence="4 6">
    <name type="scientific">Enterococcus malodoratus ATCC 43197</name>
    <dbReference type="NCBI Taxonomy" id="1158601"/>
    <lineage>
        <taxon>Bacteria</taxon>
        <taxon>Bacillati</taxon>
        <taxon>Bacillota</taxon>
        <taxon>Bacilli</taxon>
        <taxon>Lactobacillales</taxon>
        <taxon>Enterococcaceae</taxon>
        <taxon>Enterococcus</taxon>
    </lineage>
</organism>
<dbReference type="RefSeq" id="WP_010740197.1">
    <property type="nucleotide sequence ID" value="NZ_KB946250.1"/>
</dbReference>
<dbReference type="InterPro" id="IPR025711">
    <property type="entry name" value="PepSY"/>
</dbReference>
<dbReference type="eggNOG" id="COG3212">
    <property type="taxonomic scope" value="Bacteria"/>
</dbReference>
<dbReference type="AlphaFoldDB" id="R2P883"/>
<dbReference type="OrthoDB" id="2943484at2"/>
<evidence type="ECO:0000256" key="1">
    <source>
        <dbReference type="SAM" id="MobiDB-lite"/>
    </source>
</evidence>
<feature type="signal peptide" evidence="2">
    <location>
        <begin position="1"/>
        <end position="18"/>
    </location>
</feature>
<evidence type="ECO:0000313" key="7">
    <source>
        <dbReference type="Proteomes" id="UP000014148"/>
    </source>
</evidence>
<proteinExistence type="predicted"/>
<dbReference type="Proteomes" id="UP000014148">
    <property type="component" value="Unassembled WGS sequence"/>
</dbReference>
<evidence type="ECO:0000256" key="2">
    <source>
        <dbReference type="SAM" id="SignalP"/>
    </source>
</evidence>
<feature type="compositionally biased region" description="Low complexity" evidence="1">
    <location>
        <begin position="27"/>
        <end position="52"/>
    </location>
</feature>
<keyword evidence="7" id="KW-1185">Reference proteome</keyword>
<reference evidence="5 7" key="2">
    <citation type="submission" date="2013-03" db="EMBL/GenBank/DDBJ databases">
        <title>The Genome Sequence of Enterococcus malodoratus ATCC_43197 (PacBio/Illumina hybrid assembly).</title>
        <authorList>
            <consortium name="The Broad Institute Genomics Platform"/>
            <consortium name="The Broad Institute Genome Sequencing Center for Infectious Disease"/>
            <person name="Earl A."/>
            <person name="Russ C."/>
            <person name="Gilmore M."/>
            <person name="Surin D."/>
            <person name="Walker B."/>
            <person name="Young S."/>
            <person name="Zeng Q."/>
            <person name="Gargeya S."/>
            <person name="Fitzgerald M."/>
            <person name="Haas B."/>
            <person name="Abouelleil A."/>
            <person name="Allen A.W."/>
            <person name="Alvarado L."/>
            <person name="Arachchi H.M."/>
            <person name="Berlin A.M."/>
            <person name="Chapman S.B."/>
            <person name="Gainer-Dewar J."/>
            <person name="Goldberg J."/>
            <person name="Griggs A."/>
            <person name="Gujja S."/>
            <person name="Hansen M."/>
            <person name="Howarth C."/>
            <person name="Imamovic A."/>
            <person name="Ireland A."/>
            <person name="Larimer J."/>
            <person name="McCowan C."/>
            <person name="Murphy C."/>
            <person name="Pearson M."/>
            <person name="Poon T.W."/>
            <person name="Priest M."/>
            <person name="Roberts A."/>
            <person name="Saif S."/>
            <person name="Shea T."/>
            <person name="Sisk P."/>
            <person name="Sykes S."/>
            <person name="Wortman J."/>
            <person name="Nusbaum C."/>
            <person name="Birren B."/>
        </authorList>
    </citation>
    <scope>NUCLEOTIDE SEQUENCE [LARGE SCALE GENOMIC DNA]</scope>
    <source>
        <strain evidence="5 7">ATCC 43197</strain>
    </source>
</reference>
<keyword evidence="2" id="KW-0732">Signal</keyword>
<dbReference type="EMBL" id="AJAK01000010">
    <property type="protein sequence ID" value="EOH79368.1"/>
    <property type="molecule type" value="Genomic_DNA"/>
</dbReference>
<feature type="domain" description="PepSY" evidence="3">
    <location>
        <begin position="138"/>
        <end position="196"/>
    </location>
</feature>
<dbReference type="EMBL" id="ASWA01000004">
    <property type="protein sequence ID" value="EOT64873.1"/>
    <property type="molecule type" value="Genomic_DNA"/>
</dbReference>
<name>R2P883_9ENTE</name>
<accession>R2P883</accession>
<feature type="compositionally biased region" description="Basic and acidic residues" evidence="1">
    <location>
        <begin position="106"/>
        <end position="116"/>
    </location>
</feature>
<dbReference type="Pfam" id="PF03413">
    <property type="entry name" value="PepSY"/>
    <property type="match status" value="2"/>
</dbReference>
<sequence length="199" mass="21746">MKKIVILGLSVALLGGLAGCGTDSDDSASSSSSTQKASQTSNSQTSSEANTNFKVSVDDAIKAYQEAYPDSDITSVDLETSFGKYLYKIEGVDDNKEYEVRVDADTKEVSKEREENLDTEDKDGVKRKEDKLDLDNLLSVEKVSDIAVKHVGKGKATDWSLDKDMGKTYWEVKVIDGHKETEVKVDAKSGDVLESETDD</sequence>
<dbReference type="Gene3D" id="3.10.450.40">
    <property type="match status" value="2"/>
</dbReference>
<feature type="region of interest" description="Disordered" evidence="1">
    <location>
        <begin position="106"/>
        <end position="126"/>
    </location>
</feature>
<dbReference type="PROSITE" id="PS51257">
    <property type="entry name" value="PROKAR_LIPOPROTEIN"/>
    <property type="match status" value="1"/>
</dbReference>
<feature type="region of interest" description="Disordered" evidence="1">
    <location>
        <begin position="22"/>
        <end position="52"/>
    </location>
</feature>